<sequence length="283" mass="31392">MINKKVAFVTDSTAYVPEELKAHPDVYVVPIVVISEGEIYEDGKDLTSEKLYEIIESNKDVPKTSQPSVGVFKELYEKLSEEYDEAIAIHVSSKLSGTISSSNVAKEQTNFEVKIIDSYSLSFAITELIYKGLSCLEQGMDTDKVVDILSNEVKKSRNLILLGNLEQLYKGGRMSGTQLLLGNLLQIKPVLTIKTDGELDVYQRIRTEKKAKNRMLEIFLQSVKENQVQRVGIMHGNDLAGALALKAKLVEEIPELEIIIGEISSSLIVHAGQGTIGVFWQEG</sequence>
<keyword evidence="1" id="KW-0446">Lipid-binding</keyword>
<dbReference type="RefSeq" id="WP_121522695.1">
    <property type="nucleotide sequence ID" value="NZ_RCHR01000003.1"/>
</dbReference>
<protein>
    <submittedName>
        <fullName evidence="2">DegV family protein</fullName>
    </submittedName>
</protein>
<dbReference type="PANTHER" id="PTHR33434">
    <property type="entry name" value="DEGV DOMAIN-CONTAINING PROTEIN DR_1986-RELATED"/>
    <property type="match status" value="1"/>
</dbReference>
<dbReference type="Gene3D" id="3.40.50.10170">
    <property type="match status" value="1"/>
</dbReference>
<name>A0A498D6N7_9BACI</name>
<dbReference type="PANTHER" id="PTHR33434:SF2">
    <property type="entry name" value="FATTY ACID-BINDING PROTEIN TM_1468"/>
    <property type="match status" value="1"/>
</dbReference>
<dbReference type="EMBL" id="RCHR01000003">
    <property type="protein sequence ID" value="RLL45106.1"/>
    <property type="molecule type" value="Genomic_DNA"/>
</dbReference>
<dbReference type="InterPro" id="IPR003797">
    <property type="entry name" value="DegV"/>
</dbReference>
<dbReference type="SUPFAM" id="SSF82549">
    <property type="entry name" value="DAK1/DegV-like"/>
    <property type="match status" value="1"/>
</dbReference>
<proteinExistence type="predicted"/>
<dbReference type="GO" id="GO:0008289">
    <property type="term" value="F:lipid binding"/>
    <property type="evidence" value="ECO:0007669"/>
    <property type="project" value="UniProtKB-KW"/>
</dbReference>
<dbReference type="NCBIfam" id="TIGR00762">
    <property type="entry name" value="DegV"/>
    <property type="match status" value="1"/>
</dbReference>
<evidence type="ECO:0000313" key="3">
    <source>
        <dbReference type="Proteomes" id="UP000270219"/>
    </source>
</evidence>
<dbReference type="Proteomes" id="UP000270219">
    <property type="component" value="Unassembled WGS sequence"/>
</dbReference>
<evidence type="ECO:0000256" key="1">
    <source>
        <dbReference type="ARBA" id="ARBA00023121"/>
    </source>
</evidence>
<gene>
    <name evidence="2" type="ORF">D8M04_09570</name>
</gene>
<organism evidence="2 3">
    <name type="scientific">Oceanobacillus piezotolerans</name>
    <dbReference type="NCBI Taxonomy" id="2448030"/>
    <lineage>
        <taxon>Bacteria</taxon>
        <taxon>Bacillati</taxon>
        <taxon>Bacillota</taxon>
        <taxon>Bacilli</taxon>
        <taxon>Bacillales</taxon>
        <taxon>Bacillaceae</taxon>
        <taxon>Oceanobacillus</taxon>
    </lineage>
</organism>
<dbReference type="PROSITE" id="PS51482">
    <property type="entry name" value="DEGV"/>
    <property type="match status" value="1"/>
</dbReference>
<accession>A0A498D6N7</accession>
<dbReference type="Gene3D" id="3.30.1180.10">
    <property type="match status" value="1"/>
</dbReference>
<dbReference type="InterPro" id="IPR043168">
    <property type="entry name" value="DegV_C"/>
</dbReference>
<dbReference type="Pfam" id="PF02645">
    <property type="entry name" value="DegV"/>
    <property type="match status" value="1"/>
</dbReference>
<dbReference type="OrthoDB" id="9775494at2"/>
<dbReference type="AlphaFoldDB" id="A0A498D6N7"/>
<keyword evidence="3" id="KW-1185">Reference proteome</keyword>
<dbReference type="InterPro" id="IPR050270">
    <property type="entry name" value="DegV_domain_contain"/>
</dbReference>
<comment type="caution">
    <text evidence="2">The sequence shown here is derived from an EMBL/GenBank/DDBJ whole genome shotgun (WGS) entry which is preliminary data.</text>
</comment>
<evidence type="ECO:0000313" key="2">
    <source>
        <dbReference type="EMBL" id="RLL45106.1"/>
    </source>
</evidence>
<reference evidence="2 3" key="1">
    <citation type="submission" date="2018-10" db="EMBL/GenBank/DDBJ databases">
        <title>Oceanobacillus sp. YLB-02 draft genome.</title>
        <authorList>
            <person name="Yu L."/>
        </authorList>
    </citation>
    <scope>NUCLEOTIDE SEQUENCE [LARGE SCALE GENOMIC DNA]</scope>
    <source>
        <strain evidence="2 3">YLB-02</strain>
    </source>
</reference>